<keyword evidence="5" id="KW-1185">Reference proteome</keyword>
<proteinExistence type="predicted"/>
<evidence type="ECO:0000313" key="5">
    <source>
        <dbReference type="Proteomes" id="UP000027138"/>
    </source>
</evidence>
<dbReference type="OrthoDB" id="834154at2759"/>
<feature type="domain" description="C2H2-type" evidence="3">
    <location>
        <begin position="21"/>
        <end position="43"/>
    </location>
</feature>
<evidence type="ECO:0000256" key="2">
    <source>
        <dbReference type="SAM" id="MobiDB-lite"/>
    </source>
</evidence>
<keyword evidence="1" id="KW-0862">Zinc</keyword>
<sequence length="179" mass="19475">MQSDSSSDDSNTATSSLTPKYVCKRCSKEYENGHALAGHYNAHRYRSFPSINLLTVNMAMVTNFHQTPPPPPSPAVVAEQAVVQTTQFNGSPHGVLKLKARGSPRYHPYLVKKNNGADSSNSQKTISDPLSNVSKKDADGVVGCGDEDGDGVEAKSSKKEELDLELRLGFYKVDGKKRF</sequence>
<evidence type="ECO:0000259" key="3">
    <source>
        <dbReference type="PROSITE" id="PS50157"/>
    </source>
</evidence>
<gene>
    <name evidence="4" type="ORF">JCGZ_12761</name>
</gene>
<reference evidence="4 5" key="1">
    <citation type="journal article" date="2014" name="PLoS ONE">
        <title>Global Analysis of Gene Expression Profiles in Physic Nut (Jatropha curcas L.) Seedlings Exposed to Salt Stress.</title>
        <authorList>
            <person name="Zhang L."/>
            <person name="Zhang C."/>
            <person name="Wu P."/>
            <person name="Chen Y."/>
            <person name="Li M."/>
            <person name="Jiang H."/>
            <person name="Wu G."/>
        </authorList>
    </citation>
    <scope>NUCLEOTIDE SEQUENCE [LARGE SCALE GENOMIC DNA]</scope>
    <source>
        <strain evidence="5">cv. GZQX0401</strain>
        <tissue evidence="4">Young leaves</tissue>
    </source>
</reference>
<keyword evidence="1" id="KW-0863">Zinc-finger</keyword>
<feature type="region of interest" description="Disordered" evidence="2">
    <location>
        <begin position="111"/>
        <end position="156"/>
    </location>
</feature>
<feature type="compositionally biased region" description="Polar residues" evidence="2">
    <location>
        <begin position="116"/>
        <end position="133"/>
    </location>
</feature>
<accession>A0A067KHI6</accession>
<dbReference type="AlphaFoldDB" id="A0A067KHI6"/>
<organism evidence="4 5">
    <name type="scientific">Jatropha curcas</name>
    <name type="common">Barbados nut</name>
    <dbReference type="NCBI Taxonomy" id="180498"/>
    <lineage>
        <taxon>Eukaryota</taxon>
        <taxon>Viridiplantae</taxon>
        <taxon>Streptophyta</taxon>
        <taxon>Embryophyta</taxon>
        <taxon>Tracheophyta</taxon>
        <taxon>Spermatophyta</taxon>
        <taxon>Magnoliopsida</taxon>
        <taxon>eudicotyledons</taxon>
        <taxon>Gunneridae</taxon>
        <taxon>Pentapetalae</taxon>
        <taxon>rosids</taxon>
        <taxon>fabids</taxon>
        <taxon>Malpighiales</taxon>
        <taxon>Euphorbiaceae</taxon>
        <taxon>Crotonoideae</taxon>
        <taxon>Jatropheae</taxon>
        <taxon>Jatropha</taxon>
    </lineage>
</organism>
<dbReference type="InterPro" id="IPR013087">
    <property type="entry name" value="Znf_C2H2_type"/>
</dbReference>
<dbReference type="PROSITE" id="PS50157">
    <property type="entry name" value="ZINC_FINGER_C2H2_2"/>
    <property type="match status" value="1"/>
</dbReference>
<dbReference type="GO" id="GO:0008270">
    <property type="term" value="F:zinc ion binding"/>
    <property type="evidence" value="ECO:0007669"/>
    <property type="project" value="UniProtKB-KW"/>
</dbReference>
<protein>
    <recommendedName>
        <fullName evidence="3">C2H2-type domain-containing protein</fullName>
    </recommendedName>
</protein>
<evidence type="ECO:0000313" key="4">
    <source>
        <dbReference type="EMBL" id="KDP34478.1"/>
    </source>
</evidence>
<keyword evidence="1" id="KW-0479">Metal-binding</keyword>
<dbReference type="Proteomes" id="UP000027138">
    <property type="component" value="Unassembled WGS sequence"/>
</dbReference>
<evidence type="ECO:0000256" key="1">
    <source>
        <dbReference type="PROSITE-ProRule" id="PRU00042"/>
    </source>
</evidence>
<name>A0A067KHI6_JATCU</name>
<dbReference type="EMBL" id="KK914527">
    <property type="protein sequence ID" value="KDP34478.1"/>
    <property type="molecule type" value="Genomic_DNA"/>
</dbReference>
<dbReference type="KEGG" id="jcu:105637258"/>
<dbReference type="PROSITE" id="PS00028">
    <property type="entry name" value="ZINC_FINGER_C2H2_1"/>
    <property type="match status" value="1"/>
</dbReference>